<dbReference type="GO" id="GO:0005886">
    <property type="term" value="C:plasma membrane"/>
    <property type="evidence" value="ECO:0007669"/>
    <property type="project" value="TreeGrafter"/>
</dbReference>
<evidence type="ECO:0000256" key="9">
    <source>
        <dbReference type="ARBA" id="ARBA00022777"/>
    </source>
</evidence>
<evidence type="ECO:0000256" key="2">
    <source>
        <dbReference type="ARBA" id="ARBA00004870"/>
    </source>
</evidence>
<dbReference type="EMBL" id="SGXC01000003">
    <property type="protein sequence ID" value="RZS78602.1"/>
    <property type="molecule type" value="Genomic_DNA"/>
</dbReference>
<keyword evidence="16" id="KW-1185">Reference proteome</keyword>
<dbReference type="HAMAP" id="MF_00409">
    <property type="entry name" value="LpxK"/>
    <property type="match status" value="1"/>
</dbReference>
<dbReference type="PANTHER" id="PTHR42724">
    <property type="entry name" value="TETRAACYLDISACCHARIDE 4'-KINASE"/>
    <property type="match status" value="1"/>
</dbReference>
<accession>A0A4Q7N8X2</accession>
<dbReference type="InterPro" id="IPR003758">
    <property type="entry name" value="LpxK"/>
</dbReference>
<dbReference type="Pfam" id="PF02606">
    <property type="entry name" value="LpxK"/>
    <property type="match status" value="1"/>
</dbReference>
<dbReference type="AlphaFoldDB" id="A0A4Q7N8X2"/>
<keyword evidence="14" id="KW-1133">Transmembrane helix</keyword>
<protein>
    <recommendedName>
        <fullName evidence="4 13">Tetraacyldisaccharide 4'-kinase</fullName>
        <ecNumber evidence="3 13">2.7.1.130</ecNumber>
    </recommendedName>
    <alternativeName>
        <fullName evidence="12 13">Lipid A 4'-kinase</fullName>
    </alternativeName>
</protein>
<comment type="pathway">
    <text evidence="2 13">Glycolipid biosynthesis; lipid IV(A) biosynthesis; lipid IV(A) from (3R)-3-hydroxytetradecanoyl-[acyl-carrier-protein] and UDP-N-acetyl-alpha-D-glucosamine: step 6/6.</text>
</comment>
<evidence type="ECO:0000256" key="11">
    <source>
        <dbReference type="ARBA" id="ARBA00023098"/>
    </source>
</evidence>
<keyword evidence="14" id="KW-0472">Membrane</keyword>
<dbReference type="RefSeq" id="WP_130361442.1">
    <property type="nucleotide sequence ID" value="NZ_SGXC01000003.1"/>
</dbReference>
<dbReference type="PANTHER" id="PTHR42724:SF1">
    <property type="entry name" value="TETRAACYLDISACCHARIDE 4'-KINASE, MITOCHONDRIAL-RELATED"/>
    <property type="match status" value="1"/>
</dbReference>
<name>A0A4Q7N8X2_9BURK</name>
<dbReference type="GO" id="GO:0009245">
    <property type="term" value="P:lipid A biosynthetic process"/>
    <property type="evidence" value="ECO:0007669"/>
    <property type="project" value="UniProtKB-UniRule"/>
</dbReference>
<evidence type="ECO:0000256" key="14">
    <source>
        <dbReference type="SAM" id="Phobius"/>
    </source>
</evidence>
<gene>
    <name evidence="13" type="primary">lpxK</name>
    <name evidence="15" type="ORF">EV675_5257</name>
</gene>
<keyword evidence="8 13" id="KW-0547">Nucleotide-binding</keyword>
<dbReference type="EC" id="2.7.1.130" evidence="3 13"/>
<dbReference type="InterPro" id="IPR027417">
    <property type="entry name" value="P-loop_NTPase"/>
</dbReference>
<evidence type="ECO:0000313" key="16">
    <source>
        <dbReference type="Proteomes" id="UP000292445"/>
    </source>
</evidence>
<evidence type="ECO:0000256" key="7">
    <source>
        <dbReference type="ARBA" id="ARBA00022679"/>
    </source>
</evidence>
<dbReference type="GO" id="GO:0005524">
    <property type="term" value="F:ATP binding"/>
    <property type="evidence" value="ECO:0007669"/>
    <property type="project" value="UniProtKB-UniRule"/>
</dbReference>
<reference evidence="15 16" key="1">
    <citation type="submission" date="2019-02" db="EMBL/GenBank/DDBJ databases">
        <title>Genomic Encyclopedia of Type Strains, Phase IV (KMG-IV): sequencing the most valuable type-strain genomes for metagenomic binning, comparative biology and taxonomic classification.</title>
        <authorList>
            <person name="Goeker M."/>
        </authorList>
    </citation>
    <scope>NUCLEOTIDE SEQUENCE [LARGE SCALE GENOMIC DNA]</scope>
    <source>
        <strain evidence="15 16">K24</strain>
    </source>
</reference>
<evidence type="ECO:0000256" key="13">
    <source>
        <dbReference type="HAMAP-Rule" id="MF_00409"/>
    </source>
</evidence>
<proteinExistence type="inferred from homology"/>
<comment type="function">
    <text evidence="1 13">Transfers the gamma-phosphate of ATP to the 4'-position of a tetraacyldisaccharide 1-phosphate intermediate (termed DS-1-P) to form tetraacyldisaccharide 1,4'-bis-phosphate (lipid IVA).</text>
</comment>
<keyword evidence="6 13" id="KW-0441">Lipid A biosynthesis</keyword>
<organism evidence="15 16">
    <name type="scientific">Pigmentiphaga kullae</name>
    <dbReference type="NCBI Taxonomy" id="151784"/>
    <lineage>
        <taxon>Bacteria</taxon>
        <taxon>Pseudomonadati</taxon>
        <taxon>Pseudomonadota</taxon>
        <taxon>Betaproteobacteria</taxon>
        <taxon>Burkholderiales</taxon>
        <taxon>Alcaligenaceae</taxon>
        <taxon>Pigmentiphaga</taxon>
    </lineage>
</organism>
<dbReference type="NCBIfam" id="TIGR00682">
    <property type="entry name" value="lpxK"/>
    <property type="match status" value="1"/>
</dbReference>
<sequence length="347" mass="36775">MKPGPALRTVLQRQWQTGGWLSWLLAPLSLLAALAVAAKRLAYRAGWRRTERVGVPVVVVGNVYVGGTGKTPFIVAAARALRARGHRPGVISRGYGVRVGPAARVGCGRLDPADFGDEPALIAHQADVPVAVHPRRADAARALLAAHPHVDVILSDDGLQHLALARDVEIVVQDERGVGNGRLLPAGPLREPASRLRGVDAIVTNRSGGGSGAVPSAPAGVRAVDMDLVIDGAWRLADGKRLPLAELGSMPRIAAVAGIGNPERFFATLRRAGIRLDTTLGLPDHYDYAHPPFAAIEADIILVTDKDAVKCPAVDDPRVWAVTVSAHLSDPAFFDWLETRLHGHTPA</sequence>
<evidence type="ECO:0000313" key="15">
    <source>
        <dbReference type="EMBL" id="RZS78602.1"/>
    </source>
</evidence>
<keyword evidence="14" id="KW-0812">Transmembrane</keyword>
<comment type="caution">
    <text evidence="15">The sequence shown here is derived from an EMBL/GenBank/DDBJ whole genome shotgun (WGS) entry which is preliminary data.</text>
</comment>
<evidence type="ECO:0000256" key="4">
    <source>
        <dbReference type="ARBA" id="ARBA00016436"/>
    </source>
</evidence>
<feature type="transmembrane region" description="Helical" evidence="14">
    <location>
        <begin position="20"/>
        <end position="42"/>
    </location>
</feature>
<keyword evidence="5 13" id="KW-0444">Lipid biosynthesis</keyword>
<dbReference type="Proteomes" id="UP000292445">
    <property type="component" value="Unassembled WGS sequence"/>
</dbReference>
<keyword evidence="11 13" id="KW-0443">Lipid metabolism</keyword>
<comment type="similarity">
    <text evidence="13">Belongs to the LpxK family.</text>
</comment>
<keyword evidence="9 13" id="KW-0418">Kinase</keyword>
<evidence type="ECO:0000256" key="12">
    <source>
        <dbReference type="ARBA" id="ARBA00029757"/>
    </source>
</evidence>
<keyword evidence="7 13" id="KW-0808">Transferase</keyword>
<dbReference type="SUPFAM" id="SSF52540">
    <property type="entry name" value="P-loop containing nucleoside triphosphate hydrolases"/>
    <property type="match status" value="1"/>
</dbReference>
<dbReference type="GO" id="GO:0009029">
    <property type="term" value="F:lipid-A 4'-kinase activity"/>
    <property type="evidence" value="ECO:0007669"/>
    <property type="project" value="UniProtKB-UniRule"/>
</dbReference>
<dbReference type="OrthoDB" id="9766423at2"/>
<evidence type="ECO:0000256" key="10">
    <source>
        <dbReference type="ARBA" id="ARBA00022840"/>
    </source>
</evidence>
<evidence type="ECO:0000256" key="8">
    <source>
        <dbReference type="ARBA" id="ARBA00022741"/>
    </source>
</evidence>
<dbReference type="UniPathway" id="UPA00359">
    <property type="reaction ID" value="UER00482"/>
</dbReference>
<evidence type="ECO:0000256" key="5">
    <source>
        <dbReference type="ARBA" id="ARBA00022516"/>
    </source>
</evidence>
<dbReference type="GO" id="GO:0009244">
    <property type="term" value="P:lipopolysaccharide core region biosynthetic process"/>
    <property type="evidence" value="ECO:0007669"/>
    <property type="project" value="TreeGrafter"/>
</dbReference>
<evidence type="ECO:0000256" key="1">
    <source>
        <dbReference type="ARBA" id="ARBA00002274"/>
    </source>
</evidence>
<keyword evidence="10 13" id="KW-0067">ATP-binding</keyword>
<evidence type="ECO:0000256" key="6">
    <source>
        <dbReference type="ARBA" id="ARBA00022556"/>
    </source>
</evidence>
<evidence type="ECO:0000256" key="3">
    <source>
        <dbReference type="ARBA" id="ARBA00012071"/>
    </source>
</evidence>
<comment type="catalytic activity">
    <reaction evidence="13">
        <text>a lipid A disaccharide + ATP = a lipid IVA + ADP + H(+)</text>
        <dbReference type="Rhea" id="RHEA:67840"/>
        <dbReference type="ChEBI" id="CHEBI:15378"/>
        <dbReference type="ChEBI" id="CHEBI:30616"/>
        <dbReference type="ChEBI" id="CHEBI:176343"/>
        <dbReference type="ChEBI" id="CHEBI:176425"/>
        <dbReference type="ChEBI" id="CHEBI:456216"/>
        <dbReference type="EC" id="2.7.1.130"/>
    </reaction>
</comment>
<feature type="binding site" evidence="13">
    <location>
        <begin position="64"/>
        <end position="71"/>
    </location>
    <ligand>
        <name>ATP</name>
        <dbReference type="ChEBI" id="CHEBI:30616"/>
    </ligand>
</feature>